<dbReference type="EMBL" id="DTDJ01000051">
    <property type="protein sequence ID" value="HGL18327.1"/>
    <property type="molecule type" value="Genomic_DNA"/>
</dbReference>
<dbReference type="AlphaFoldDB" id="A0A7V4E4V1"/>
<accession>A0A7V4E4V1</accession>
<protein>
    <submittedName>
        <fullName evidence="1">Mechanosensitive ion channel</fullName>
    </submittedName>
</protein>
<evidence type="ECO:0000313" key="1">
    <source>
        <dbReference type="EMBL" id="HGL18327.1"/>
    </source>
</evidence>
<gene>
    <name evidence="1" type="ORF">ENU66_08375</name>
</gene>
<proteinExistence type="predicted"/>
<organism evidence="1">
    <name type="scientific">candidate division WOR-3 bacterium</name>
    <dbReference type="NCBI Taxonomy" id="2052148"/>
    <lineage>
        <taxon>Bacteria</taxon>
        <taxon>Bacteria division WOR-3</taxon>
    </lineage>
</organism>
<name>A0A7V4E4V1_UNCW3</name>
<reference evidence="1" key="1">
    <citation type="journal article" date="2020" name="mSystems">
        <title>Genome- and Community-Level Interaction Insights into Carbon Utilization and Element Cycling Functions of Hydrothermarchaeota in Hydrothermal Sediment.</title>
        <authorList>
            <person name="Zhou Z."/>
            <person name="Liu Y."/>
            <person name="Xu W."/>
            <person name="Pan J."/>
            <person name="Luo Z.H."/>
            <person name="Li M."/>
        </authorList>
    </citation>
    <scope>NUCLEOTIDE SEQUENCE [LARGE SCALE GENOMIC DNA]</scope>
    <source>
        <strain evidence="1">SpSt-69</strain>
    </source>
</reference>
<comment type="caution">
    <text evidence="1">The sequence shown here is derived from an EMBL/GenBank/DDBJ whole genome shotgun (WGS) entry which is preliminary data.</text>
</comment>
<sequence>MSAAPILTGLNKGGIAIVLALRNTLANLINEIHIIANGRLKIGDYGRLEMGEKDMWKI</sequence>